<dbReference type="Gene3D" id="3.90.1580.10">
    <property type="entry name" value="paralog of FGE (formylglycine-generating enzyme)"/>
    <property type="match status" value="1"/>
</dbReference>
<evidence type="ECO:0000313" key="4">
    <source>
        <dbReference type="EMBL" id="EYF08996.1"/>
    </source>
</evidence>
<reference evidence="4 5" key="1">
    <citation type="submission" date="2013-05" db="EMBL/GenBank/DDBJ databases">
        <title>Genome assembly of Chondromyces apiculatus DSM 436.</title>
        <authorList>
            <person name="Sharma G."/>
            <person name="Khatri I."/>
            <person name="Kaur C."/>
            <person name="Mayilraj S."/>
            <person name="Subramanian S."/>
        </authorList>
    </citation>
    <scope>NUCLEOTIDE SEQUENCE [LARGE SCALE GENOMIC DNA]</scope>
    <source>
        <strain evidence="4 5">DSM 436</strain>
    </source>
</reference>
<feature type="domain" description="Sulfatase-modifying factor enzyme-like" evidence="3">
    <location>
        <begin position="208"/>
        <end position="395"/>
    </location>
</feature>
<feature type="chain" id="PRO_5001500387" description="Sulfatase-modifying factor enzyme-like domain-containing protein" evidence="2">
    <location>
        <begin position="23"/>
        <end position="405"/>
    </location>
</feature>
<dbReference type="InterPro" id="IPR042095">
    <property type="entry name" value="SUMF_sf"/>
</dbReference>
<dbReference type="InterPro" id="IPR005532">
    <property type="entry name" value="SUMF_dom"/>
</dbReference>
<keyword evidence="5" id="KW-1185">Reference proteome</keyword>
<gene>
    <name evidence="4" type="ORF">CAP_0080</name>
</gene>
<comment type="caution">
    <text evidence="4">The sequence shown here is derived from an EMBL/GenBank/DDBJ whole genome shotgun (WGS) entry which is preliminary data.</text>
</comment>
<dbReference type="AlphaFoldDB" id="A0A017TK21"/>
<dbReference type="Proteomes" id="UP000019678">
    <property type="component" value="Unassembled WGS sequence"/>
</dbReference>
<sequence>MHFPRSFLHVASLLLPLSAALAASACRDTSGDAGTTEGKPASSVAHASLLGAPTTGASAAAPPGSAPPGSSAQVATAPSTSASAAAAAAPPPPLPDEDLYPTTLDAQREAMFGRMAATMRLSEAQLAAVRAIFGKSKVLGQGNPALAKYAMTRRQCRETRERAQVVDADKPMCGAPFMVPLYDPAAGQTEADAKACIDRYEFPGIPCEHPVVWATAREASELCSAVGKRLCDAHEWEGGCAGALHTPDDEYVFNRERKLSRHRHNDKRDIRWAYGAEKDHARCATASNKTKGCTSGGWKRCGTNAYPAGAFPGCVSPLGVYDQHGNVAEHMNLPTRPEEMSSAGGMGYTEMKGSWFIFSGYEAHPDDCRWRAPDWHGTKVKDHNSHGNYHLGFRCCGSASTPATP</sequence>
<protein>
    <recommendedName>
        <fullName evidence="3">Sulfatase-modifying factor enzyme-like domain-containing protein</fullName>
    </recommendedName>
</protein>
<dbReference type="Pfam" id="PF03781">
    <property type="entry name" value="FGE-sulfatase"/>
    <property type="match status" value="1"/>
</dbReference>
<dbReference type="RefSeq" id="WP_052373873.1">
    <property type="nucleotide sequence ID" value="NZ_ASRX01000001.1"/>
</dbReference>
<evidence type="ECO:0000256" key="2">
    <source>
        <dbReference type="SAM" id="SignalP"/>
    </source>
</evidence>
<keyword evidence="2" id="KW-0732">Signal</keyword>
<dbReference type="SUPFAM" id="SSF56436">
    <property type="entry name" value="C-type lectin-like"/>
    <property type="match status" value="1"/>
</dbReference>
<evidence type="ECO:0000313" key="5">
    <source>
        <dbReference type="Proteomes" id="UP000019678"/>
    </source>
</evidence>
<dbReference type="STRING" id="1192034.CAP_0080"/>
<organism evidence="4 5">
    <name type="scientific">Chondromyces apiculatus DSM 436</name>
    <dbReference type="NCBI Taxonomy" id="1192034"/>
    <lineage>
        <taxon>Bacteria</taxon>
        <taxon>Pseudomonadati</taxon>
        <taxon>Myxococcota</taxon>
        <taxon>Polyangia</taxon>
        <taxon>Polyangiales</taxon>
        <taxon>Polyangiaceae</taxon>
        <taxon>Chondromyces</taxon>
    </lineage>
</organism>
<dbReference type="PROSITE" id="PS51257">
    <property type="entry name" value="PROKAR_LIPOPROTEIN"/>
    <property type="match status" value="1"/>
</dbReference>
<feature type="signal peptide" evidence="2">
    <location>
        <begin position="1"/>
        <end position="22"/>
    </location>
</feature>
<dbReference type="eggNOG" id="COG1262">
    <property type="taxonomic scope" value="Bacteria"/>
</dbReference>
<name>A0A017TK21_9BACT</name>
<dbReference type="EMBL" id="ASRX01000001">
    <property type="protein sequence ID" value="EYF08996.1"/>
    <property type="molecule type" value="Genomic_DNA"/>
</dbReference>
<feature type="compositionally biased region" description="Low complexity" evidence="1">
    <location>
        <begin position="53"/>
        <end position="88"/>
    </location>
</feature>
<proteinExistence type="predicted"/>
<accession>A0A017TK21</accession>
<evidence type="ECO:0000256" key="1">
    <source>
        <dbReference type="SAM" id="MobiDB-lite"/>
    </source>
</evidence>
<dbReference type="InterPro" id="IPR016187">
    <property type="entry name" value="CTDL_fold"/>
</dbReference>
<feature type="region of interest" description="Disordered" evidence="1">
    <location>
        <begin position="53"/>
        <end position="100"/>
    </location>
</feature>
<evidence type="ECO:0000259" key="3">
    <source>
        <dbReference type="Pfam" id="PF03781"/>
    </source>
</evidence>